<evidence type="ECO:0000313" key="1">
    <source>
        <dbReference type="EMBL" id="KAK5951553.1"/>
    </source>
</evidence>
<dbReference type="EMBL" id="JAKLMC020000019">
    <property type="protein sequence ID" value="KAK5951553.1"/>
    <property type="molecule type" value="Genomic_DNA"/>
</dbReference>
<accession>A0AAN8ET01</accession>
<sequence>MHRTLETAGCILFKFLSDISWKHNLAPRGAEFAYFIRIQLHNKLPETAATQPLNTAFPLGQAVSTDRWTRQEDAALKKRWHEKDLGSIPKDQFMPLELELHPEVSLDLPLLWLREQAKFAMRLK</sequence>
<protein>
    <submittedName>
        <fullName evidence="1">Uncharacterized protein</fullName>
    </submittedName>
</protein>
<evidence type="ECO:0000313" key="2">
    <source>
        <dbReference type="Proteomes" id="UP001316803"/>
    </source>
</evidence>
<reference evidence="1 2" key="1">
    <citation type="submission" date="2022-12" db="EMBL/GenBank/DDBJ databases">
        <title>Genomic features and morphological characterization of a novel Knufia sp. strain isolated from spacecraft assembly facility.</title>
        <authorList>
            <person name="Teixeira M."/>
            <person name="Chander A.M."/>
            <person name="Stajich J.E."/>
            <person name="Venkateswaran K."/>
        </authorList>
    </citation>
    <scope>NUCLEOTIDE SEQUENCE [LARGE SCALE GENOMIC DNA]</scope>
    <source>
        <strain evidence="1 2">FJI-L2-BK-P2</strain>
    </source>
</reference>
<name>A0AAN8ET01_9EURO</name>
<dbReference type="AlphaFoldDB" id="A0AAN8ET01"/>
<organism evidence="1 2">
    <name type="scientific">Knufia fluminis</name>
    <dbReference type="NCBI Taxonomy" id="191047"/>
    <lineage>
        <taxon>Eukaryota</taxon>
        <taxon>Fungi</taxon>
        <taxon>Dikarya</taxon>
        <taxon>Ascomycota</taxon>
        <taxon>Pezizomycotina</taxon>
        <taxon>Eurotiomycetes</taxon>
        <taxon>Chaetothyriomycetidae</taxon>
        <taxon>Chaetothyriales</taxon>
        <taxon>Trichomeriaceae</taxon>
        <taxon>Knufia</taxon>
    </lineage>
</organism>
<dbReference type="Proteomes" id="UP001316803">
    <property type="component" value="Unassembled WGS sequence"/>
</dbReference>
<comment type="caution">
    <text evidence="1">The sequence shown here is derived from an EMBL/GenBank/DDBJ whole genome shotgun (WGS) entry which is preliminary data.</text>
</comment>
<gene>
    <name evidence="1" type="ORF">OHC33_007231</name>
</gene>
<proteinExistence type="predicted"/>
<keyword evidence="2" id="KW-1185">Reference proteome</keyword>